<feature type="chain" id="PRO_5004841091" description="N-acetylgalactosaminide beta-1,3-galactosyltransferase" evidence="12">
    <location>
        <begin position="24"/>
        <end position="361"/>
    </location>
</feature>
<keyword evidence="11" id="KW-0472">Membrane</keyword>
<dbReference type="GeneID" id="20810582"/>
<evidence type="ECO:0000256" key="3">
    <source>
        <dbReference type="ARBA" id="ARBA00006462"/>
    </source>
</evidence>
<evidence type="ECO:0000256" key="6">
    <source>
        <dbReference type="ARBA" id="ARBA00022679"/>
    </source>
</evidence>
<keyword evidence="6" id="KW-0808">Transferase</keyword>
<dbReference type="RefSeq" id="XP_009832832.1">
    <property type="nucleotide sequence ID" value="XM_009834530.1"/>
</dbReference>
<organism evidence="14">
    <name type="scientific">Aphanomyces astaci</name>
    <name type="common">Crayfish plague agent</name>
    <dbReference type="NCBI Taxonomy" id="112090"/>
    <lineage>
        <taxon>Eukaryota</taxon>
        <taxon>Sar</taxon>
        <taxon>Stramenopiles</taxon>
        <taxon>Oomycota</taxon>
        <taxon>Saprolegniomycetes</taxon>
        <taxon>Saprolegniales</taxon>
        <taxon>Verrucalvaceae</taxon>
        <taxon>Aphanomyces</taxon>
    </lineage>
</organism>
<name>W4GDF7_APHAT</name>
<evidence type="ECO:0000256" key="11">
    <source>
        <dbReference type="ARBA" id="ARBA00023136"/>
    </source>
</evidence>
<evidence type="ECO:0000259" key="13">
    <source>
        <dbReference type="Pfam" id="PF02434"/>
    </source>
</evidence>
<dbReference type="GO" id="GO:0016263">
    <property type="term" value="F:glycoprotein-N-acetylgalactosamine 3-beta-galactosyltransferase activity"/>
    <property type="evidence" value="ECO:0007669"/>
    <property type="project" value="UniProtKB-EC"/>
</dbReference>
<dbReference type="STRING" id="112090.W4GDF7"/>
<keyword evidence="5" id="KW-0328">Glycosyltransferase</keyword>
<dbReference type="EMBL" id="KI913132">
    <property type="protein sequence ID" value="ETV77722.1"/>
    <property type="molecule type" value="Genomic_DNA"/>
</dbReference>
<proteinExistence type="inferred from homology"/>
<comment type="subcellular location">
    <subcellularLocation>
        <location evidence="1">Membrane</location>
        <topology evidence="1">Single-pass type II membrane protein</topology>
    </subcellularLocation>
</comment>
<evidence type="ECO:0000256" key="4">
    <source>
        <dbReference type="ARBA" id="ARBA00012557"/>
    </source>
</evidence>
<keyword evidence="10" id="KW-1133">Transmembrane helix</keyword>
<evidence type="ECO:0000256" key="9">
    <source>
        <dbReference type="ARBA" id="ARBA00022968"/>
    </source>
</evidence>
<dbReference type="PANTHER" id="PTHR23033:SF14">
    <property type="entry name" value="GLYCOPROTEIN-N-ACETYLGALACTOSAMINE 3-BETA-GALACTOSYLTRANSFERASE 1-RELATED"/>
    <property type="match status" value="1"/>
</dbReference>
<keyword evidence="12" id="KW-0732">Signal</keyword>
<accession>W4GDF7</accession>
<dbReference type="PANTHER" id="PTHR23033">
    <property type="entry name" value="BETA1,3-GALACTOSYLTRANSFERASE"/>
    <property type="match status" value="1"/>
</dbReference>
<reference evidence="14" key="1">
    <citation type="submission" date="2013-12" db="EMBL/GenBank/DDBJ databases">
        <title>The Genome Sequence of Aphanomyces astaci APO3.</title>
        <authorList>
            <consortium name="The Broad Institute Genomics Platform"/>
            <person name="Russ C."/>
            <person name="Tyler B."/>
            <person name="van West P."/>
            <person name="Dieguez-Uribeondo J."/>
            <person name="Young S.K."/>
            <person name="Zeng Q."/>
            <person name="Gargeya S."/>
            <person name="Fitzgerald M."/>
            <person name="Abouelleil A."/>
            <person name="Alvarado L."/>
            <person name="Chapman S.B."/>
            <person name="Gainer-Dewar J."/>
            <person name="Goldberg J."/>
            <person name="Griggs A."/>
            <person name="Gujja S."/>
            <person name="Hansen M."/>
            <person name="Howarth C."/>
            <person name="Imamovic A."/>
            <person name="Ireland A."/>
            <person name="Larimer J."/>
            <person name="McCowan C."/>
            <person name="Murphy C."/>
            <person name="Pearson M."/>
            <person name="Poon T.W."/>
            <person name="Priest M."/>
            <person name="Roberts A."/>
            <person name="Saif S."/>
            <person name="Shea T."/>
            <person name="Sykes S."/>
            <person name="Wortman J."/>
            <person name="Nusbaum C."/>
            <person name="Birren B."/>
        </authorList>
    </citation>
    <scope>NUCLEOTIDE SEQUENCE [LARGE SCALE GENOMIC DNA]</scope>
    <source>
        <strain evidence="14">APO3</strain>
    </source>
</reference>
<comment type="pathway">
    <text evidence="2">Protein modification; protein glycosylation.</text>
</comment>
<evidence type="ECO:0000313" key="14">
    <source>
        <dbReference type="EMBL" id="ETV77722.1"/>
    </source>
</evidence>
<dbReference type="GO" id="GO:0016020">
    <property type="term" value="C:membrane"/>
    <property type="evidence" value="ECO:0007669"/>
    <property type="project" value="UniProtKB-SubCell"/>
</dbReference>
<dbReference type="OrthoDB" id="414175at2759"/>
<keyword evidence="7" id="KW-0812">Transmembrane</keyword>
<evidence type="ECO:0000256" key="7">
    <source>
        <dbReference type="ARBA" id="ARBA00022692"/>
    </source>
</evidence>
<evidence type="ECO:0000256" key="5">
    <source>
        <dbReference type="ARBA" id="ARBA00022676"/>
    </source>
</evidence>
<sequence>MPSRMRRWLCLAAVALIAIHVNAHASMPKHNRRRDACTEDYQQSNVALNLIQVSSSDVVLPRILCFVNTISPNHATKAQAIKDTWGKRCDKLVFLSNVTDNTLGAVAIADVPSDHSHLWQKHKASMQYIWNLYRHDFDWFYKADDDAYVIMENLRAYLRSPEIVMQQDVVPLQLGHRFRLTDNLTEYYVRDKHLLEEYQQRWPHWWVFNSGGPGVVMNSLFMRLAVQSFPLWTCLSDEYSQTLPDDAAIAFCMAWHRVFPPSTRDLSGRERWHANHPHGVYFTDPSEYPDDMWFNMYHQGIGGIQWKENCCAPDSIAFHYVGPDYMRHIERQLYDCRKDEFKGAVDSVRGVYHFADDIVFS</sequence>
<evidence type="ECO:0000256" key="1">
    <source>
        <dbReference type="ARBA" id="ARBA00004606"/>
    </source>
</evidence>
<evidence type="ECO:0000256" key="8">
    <source>
        <dbReference type="ARBA" id="ARBA00022741"/>
    </source>
</evidence>
<feature type="signal peptide" evidence="12">
    <location>
        <begin position="1"/>
        <end position="23"/>
    </location>
</feature>
<evidence type="ECO:0000256" key="12">
    <source>
        <dbReference type="SAM" id="SignalP"/>
    </source>
</evidence>
<dbReference type="AlphaFoldDB" id="W4GDF7"/>
<keyword evidence="8" id="KW-0547">Nucleotide-binding</keyword>
<keyword evidence="9" id="KW-0735">Signal-anchor</keyword>
<feature type="domain" description="Fringe-like glycosyltransferase" evidence="13">
    <location>
        <begin position="61"/>
        <end position="255"/>
    </location>
</feature>
<dbReference type="InterPro" id="IPR026050">
    <property type="entry name" value="C1GALT1/C1GALT1_chp1"/>
</dbReference>
<dbReference type="EC" id="2.4.1.122" evidence="4"/>
<dbReference type="Gene3D" id="3.90.550.50">
    <property type="match status" value="1"/>
</dbReference>
<gene>
    <name evidence="14" type="ORF">H257_08586</name>
</gene>
<dbReference type="Pfam" id="PF02434">
    <property type="entry name" value="Fringe"/>
    <property type="match status" value="1"/>
</dbReference>
<evidence type="ECO:0000256" key="10">
    <source>
        <dbReference type="ARBA" id="ARBA00022989"/>
    </source>
</evidence>
<dbReference type="GO" id="GO:0000166">
    <property type="term" value="F:nucleotide binding"/>
    <property type="evidence" value="ECO:0007669"/>
    <property type="project" value="UniProtKB-KW"/>
</dbReference>
<protein>
    <recommendedName>
        <fullName evidence="4">N-acetylgalactosaminide beta-1,3-galactosyltransferase</fullName>
        <ecNumber evidence="4">2.4.1.122</ecNumber>
    </recommendedName>
</protein>
<evidence type="ECO:0000256" key="2">
    <source>
        <dbReference type="ARBA" id="ARBA00004922"/>
    </source>
</evidence>
<comment type="similarity">
    <text evidence="3">Belongs to the glycosyltransferase 31 family. Beta3-Gal-T subfamily.</text>
</comment>
<dbReference type="VEuPathDB" id="FungiDB:H257_08586"/>
<dbReference type="InterPro" id="IPR003378">
    <property type="entry name" value="Fringe-like_glycosylTrfase"/>
</dbReference>